<protein>
    <submittedName>
        <fullName evidence="1">Uncharacterized protein</fullName>
    </submittedName>
</protein>
<sequence>MLLCIKACYVKFKFYKSTLKTNMSMLSILSFSKDCDAYTVCLDCSTKSKHTKFLRFQNCRIHIN</sequence>
<dbReference type="AlphaFoldDB" id="I1C0M7"/>
<proteinExistence type="predicted"/>
<evidence type="ECO:0000313" key="1">
    <source>
        <dbReference type="EMBL" id="EIE82007.1"/>
    </source>
</evidence>
<dbReference type="EMBL" id="CH476735">
    <property type="protein sequence ID" value="EIE82007.1"/>
    <property type="molecule type" value="Genomic_DNA"/>
</dbReference>
<accession>I1C0M7</accession>
<keyword evidence="2" id="KW-1185">Reference proteome</keyword>
<dbReference type="GeneID" id="93613683"/>
<dbReference type="Proteomes" id="UP000009138">
    <property type="component" value="Unassembled WGS sequence"/>
</dbReference>
<gene>
    <name evidence="1" type="ORF">RO3G_06712</name>
</gene>
<organism evidence="1 2">
    <name type="scientific">Rhizopus delemar (strain RA 99-880 / ATCC MYA-4621 / FGSC 9543 / NRRL 43880)</name>
    <name type="common">Mucormycosis agent</name>
    <name type="synonym">Rhizopus arrhizus var. delemar</name>
    <dbReference type="NCBI Taxonomy" id="246409"/>
    <lineage>
        <taxon>Eukaryota</taxon>
        <taxon>Fungi</taxon>
        <taxon>Fungi incertae sedis</taxon>
        <taxon>Mucoromycota</taxon>
        <taxon>Mucoromycotina</taxon>
        <taxon>Mucoromycetes</taxon>
        <taxon>Mucorales</taxon>
        <taxon>Mucorineae</taxon>
        <taxon>Rhizopodaceae</taxon>
        <taxon>Rhizopus</taxon>
    </lineage>
</organism>
<reference evidence="1 2" key="1">
    <citation type="journal article" date="2009" name="PLoS Genet.">
        <title>Genomic analysis of the basal lineage fungus Rhizopus oryzae reveals a whole-genome duplication.</title>
        <authorList>
            <person name="Ma L.-J."/>
            <person name="Ibrahim A.S."/>
            <person name="Skory C."/>
            <person name="Grabherr M.G."/>
            <person name="Burger G."/>
            <person name="Butler M."/>
            <person name="Elias M."/>
            <person name="Idnurm A."/>
            <person name="Lang B.F."/>
            <person name="Sone T."/>
            <person name="Abe A."/>
            <person name="Calvo S.E."/>
            <person name="Corrochano L.M."/>
            <person name="Engels R."/>
            <person name="Fu J."/>
            <person name="Hansberg W."/>
            <person name="Kim J.-M."/>
            <person name="Kodira C.D."/>
            <person name="Koehrsen M.J."/>
            <person name="Liu B."/>
            <person name="Miranda-Saavedra D."/>
            <person name="O'Leary S."/>
            <person name="Ortiz-Castellanos L."/>
            <person name="Poulter R."/>
            <person name="Rodriguez-Romero J."/>
            <person name="Ruiz-Herrera J."/>
            <person name="Shen Y.-Q."/>
            <person name="Zeng Q."/>
            <person name="Galagan J."/>
            <person name="Birren B.W."/>
            <person name="Cuomo C.A."/>
            <person name="Wickes B.L."/>
        </authorList>
    </citation>
    <scope>NUCLEOTIDE SEQUENCE [LARGE SCALE GENOMIC DNA]</scope>
    <source>
        <strain evidence="2">RA 99-880 / ATCC MYA-4621 / FGSC 9543 / NRRL 43880</strain>
    </source>
</reference>
<dbReference type="VEuPathDB" id="FungiDB:RO3G_06712"/>
<dbReference type="InParanoid" id="I1C0M7"/>
<name>I1C0M7_RHIO9</name>
<dbReference type="RefSeq" id="XP_067517403.1">
    <property type="nucleotide sequence ID" value="XM_067661302.1"/>
</dbReference>
<evidence type="ECO:0000313" key="2">
    <source>
        <dbReference type="Proteomes" id="UP000009138"/>
    </source>
</evidence>